<protein>
    <recommendedName>
        <fullName evidence="2">Iron hydrogenase small subunit domain-containing protein</fullName>
    </recommendedName>
</protein>
<name>A0A444YLV3_ARAHY</name>
<dbReference type="InterPro" id="IPR004108">
    <property type="entry name" value="Fe_hydrogenase_lsu_C"/>
</dbReference>
<proteinExistence type="inferred from homology"/>
<evidence type="ECO:0000259" key="2">
    <source>
        <dbReference type="SMART" id="SM00902"/>
    </source>
</evidence>
<evidence type="ECO:0000313" key="4">
    <source>
        <dbReference type="Proteomes" id="UP000289738"/>
    </source>
</evidence>
<dbReference type="InterPro" id="IPR036991">
    <property type="entry name" value="Fe_hydrogenase_ssu_sf"/>
</dbReference>
<dbReference type="STRING" id="3818.A0A444YLV3"/>
<gene>
    <name evidence="3" type="ORF">Ahy_B06g081706</name>
</gene>
<dbReference type="Gene3D" id="4.10.260.20">
    <property type="entry name" value="Iron hydrogenase, small subunit"/>
    <property type="match status" value="1"/>
</dbReference>
<dbReference type="Pfam" id="PF02256">
    <property type="entry name" value="Fe_hyd_SSU"/>
    <property type="match status" value="1"/>
</dbReference>
<dbReference type="SMART" id="SM00902">
    <property type="entry name" value="Fe_hyd_SSU"/>
    <property type="match status" value="1"/>
</dbReference>
<dbReference type="AlphaFoldDB" id="A0A444YLV3"/>
<accession>A0A444YLV3</accession>
<feature type="domain" description="Iron hydrogenase small subunit" evidence="2">
    <location>
        <begin position="210"/>
        <end position="273"/>
    </location>
</feature>
<evidence type="ECO:0000313" key="3">
    <source>
        <dbReference type="EMBL" id="RYR02868.1"/>
    </source>
</evidence>
<dbReference type="Pfam" id="PF02906">
    <property type="entry name" value="Fe_hyd_lg_C"/>
    <property type="match status" value="1"/>
</dbReference>
<dbReference type="EMBL" id="SDMP01000016">
    <property type="protein sequence ID" value="RYR02868.1"/>
    <property type="molecule type" value="Genomic_DNA"/>
</dbReference>
<dbReference type="SUPFAM" id="SSF53920">
    <property type="entry name" value="Fe-only hydrogenase"/>
    <property type="match status" value="2"/>
</dbReference>
<dbReference type="Proteomes" id="UP000289738">
    <property type="component" value="Chromosome B06"/>
</dbReference>
<dbReference type="Gene3D" id="3.40.950.10">
    <property type="entry name" value="Fe-only Hydrogenase (Larger Subunit), Chain L, domain 3"/>
    <property type="match status" value="2"/>
</dbReference>
<dbReference type="InterPro" id="IPR050340">
    <property type="entry name" value="Cytosolic_Fe-S_CAF"/>
</dbReference>
<evidence type="ECO:0000256" key="1">
    <source>
        <dbReference type="ARBA" id="ARBA00006596"/>
    </source>
</evidence>
<sequence length="283" mass="33007">MSMQVEGKTVLRFDLYYDFWNLKFKTGKYDYHFLEIMACPSTSCLNGTVQIKPKKGQSLEELRHMQETIYIKNVRVAELVDNPILLCDVCGDSYVGEIKFGLEKQLLCLFLPSQGPPLQLISTFLPFRCCFRYALFLTKSFNSLGAIAIFDISCSRDFTLIKFCMEFMSRYKQSQLFDYEKNKSSLPMIASACPEIYHVTVMPCYDKMLEATRDDFVIQLESHDERSGNEDNMVRVAEPFNNPIVRGLYDKWLEQLGSDKAKRHLHTQYHPVEKNITFQLHNW</sequence>
<dbReference type="PANTHER" id="PTHR11615">
    <property type="entry name" value="NITRATE, FORMATE, IRON DEHYDROGENASE"/>
    <property type="match status" value="1"/>
</dbReference>
<dbReference type="InterPro" id="IPR003149">
    <property type="entry name" value="Fe_hydrogenase_ssu"/>
</dbReference>
<keyword evidence="4" id="KW-1185">Reference proteome</keyword>
<comment type="caution">
    <text evidence="3">The sequence shown here is derived from an EMBL/GenBank/DDBJ whole genome shotgun (WGS) entry which is preliminary data.</text>
</comment>
<dbReference type="InterPro" id="IPR009016">
    <property type="entry name" value="Fe_hydrogenase"/>
</dbReference>
<organism evidence="3 4">
    <name type="scientific">Arachis hypogaea</name>
    <name type="common">Peanut</name>
    <dbReference type="NCBI Taxonomy" id="3818"/>
    <lineage>
        <taxon>Eukaryota</taxon>
        <taxon>Viridiplantae</taxon>
        <taxon>Streptophyta</taxon>
        <taxon>Embryophyta</taxon>
        <taxon>Tracheophyta</taxon>
        <taxon>Spermatophyta</taxon>
        <taxon>Magnoliopsida</taxon>
        <taxon>eudicotyledons</taxon>
        <taxon>Gunneridae</taxon>
        <taxon>Pentapetalae</taxon>
        <taxon>rosids</taxon>
        <taxon>fabids</taxon>
        <taxon>Fabales</taxon>
        <taxon>Fabaceae</taxon>
        <taxon>Papilionoideae</taxon>
        <taxon>50 kb inversion clade</taxon>
        <taxon>dalbergioids sensu lato</taxon>
        <taxon>Dalbergieae</taxon>
        <taxon>Pterocarpus clade</taxon>
        <taxon>Arachis</taxon>
    </lineage>
</organism>
<reference evidence="3 4" key="1">
    <citation type="submission" date="2019-01" db="EMBL/GenBank/DDBJ databases">
        <title>Sequencing of cultivated peanut Arachis hypogaea provides insights into genome evolution and oil improvement.</title>
        <authorList>
            <person name="Chen X."/>
        </authorList>
    </citation>
    <scope>NUCLEOTIDE SEQUENCE [LARGE SCALE GENOMIC DNA]</scope>
    <source>
        <strain evidence="4">cv. Fuhuasheng</strain>
        <tissue evidence="3">Leaves</tissue>
    </source>
</reference>
<comment type="similarity">
    <text evidence="1">Belongs to the NARF family.</text>
</comment>